<evidence type="ECO:0000313" key="3">
    <source>
        <dbReference type="EMBL" id="OMO80599.1"/>
    </source>
</evidence>
<reference evidence="3 4" key="1">
    <citation type="submission" date="2013-09" db="EMBL/GenBank/DDBJ databases">
        <title>Corchorus capsularis genome sequencing.</title>
        <authorList>
            <person name="Alam M."/>
            <person name="Haque M.S."/>
            <person name="Islam M.S."/>
            <person name="Emdad E.M."/>
            <person name="Islam M.M."/>
            <person name="Ahmed B."/>
            <person name="Halim A."/>
            <person name="Hossen Q.M.M."/>
            <person name="Hossain M.Z."/>
            <person name="Ahmed R."/>
            <person name="Khan M.M."/>
            <person name="Islam R."/>
            <person name="Rashid M.M."/>
            <person name="Khan S.A."/>
            <person name="Rahman M.S."/>
            <person name="Alam M."/>
        </authorList>
    </citation>
    <scope>NUCLEOTIDE SEQUENCE [LARGE SCALE GENOMIC DNA]</scope>
    <source>
        <strain evidence="4">cv. CVL-1</strain>
        <tissue evidence="3">Whole seedling</tissue>
    </source>
</reference>
<accession>A0A1R3IDD4</accession>
<feature type="transmembrane region" description="Helical" evidence="1">
    <location>
        <begin position="32"/>
        <end position="54"/>
    </location>
</feature>
<dbReference type="Gramene" id="OMO80599">
    <property type="protein sequence ID" value="OMO80599"/>
    <property type="gene ID" value="CCACVL1_12852"/>
</dbReference>
<keyword evidence="1" id="KW-0812">Transmembrane</keyword>
<dbReference type="AlphaFoldDB" id="A0A1R3IDD4"/>
<feature type="chain" id="PRO_5012345159" evidence="2">
    <location>
        <begin position="17"/>
        <end position="55"/>
    </location>
</feature>
<evidence type="ECO:0000256" key="1">
    <source>
        <dbReference type="SAM" id="Phobius"/>
    </source>
</evidence>
<organism evidence="3 4">
    <name type="scientific">Corchorus capsularis</name>
    <name type="common">Jute</name>
    <dbReference type="NCBI Taxonomy" id="210143"/>
    <lineage>
        <taxon>Eukaryota</taxon>
        <taxon>Viridiplantae</taxon>
        <taxon>Streptophyta</taxon>
        <taxon>Embryophyta</taxon>
        <taxon>Tracheophyta</taxon>
        <taxon>Spermatophyta</taxon>
        <taxon>Magnoliopsida</taxon>
        <taxon>eudicotyledons</taxon>
        <taxon>Gunneridae</taxon>
        <taxon>Pentapetalae</taxon>
        <taxon>rosids</taxon>
        <taxon>malvids</taxon>
        <taxon>Malvales</taxon>
        <taxon>Malvaceae</taxon>
        <taxon>Grewioideae</taxon>
        <taxon>Apeibeae</taxon>
        <taxon>Corchorus</taxon>
    </lineage>
</organism>
<proteinExistence type="predicted"/>
<sequence>MVKWFVLWVYLCRVYAQGGLFSTSESKLRYFLYIVLEVGSVTAICFTCFLVRCFV</sequence>
<keyword evidence="1" id="KW-0472">Membrane</keyword>
<keyword evidence="2" id="KW-0732">Signal</keyword>
<feature type="non-terminal residue" evidence="3">
    <location>
        <position position="55"/>
    </location>
</feature>
<dbReference type="Proteomes" id="UP000188268">
    <property type="component" value="Unassembled WGS sequence"/>
</dbReference>
<comment type="caution">
    <text evidence="3">The sequence shown here is derived from an EMBL/GenBank/DDBJ whole genome shotgun (WGS) entry which is preliminary data.</text>
</comment>
<keyword evidence="1" id="KW-1133">Transmembrane helix</keyword>
<name>A0A1R3IDD4_COCAP</name>
<gene>
    <name evidence="3" type="ORF">CCACVL1_12852</name>
</gene>
<evidence type="ECO:0000313" key="4">
    <source>
        <dbReference type="Proteomes" id="UP000188268"/>
    </source>
</evidence>
<feature type="signal peptide" evidence="2">
    <location>
        <begin position="1"/>
        <end position="16"/>
    </location>
</feature>
<keyword evidence="4" id="KW-1185">Reference proteome</keyword>
<evidence type="ECO:0000256" key="2">
    <source>
        <dbReference type="SAM" id="SignalP"/>
    </source>
</evidence>
<protein>
    <submittedName>
        <fullName evidence="3">Uncharacterized protein</fullName>
    </submittedName>
</protein>
<dbReference type="EMBL" id="AWWV01010287">
    <property type="protein sequence ID" value="OMO80599.1"/>
    <property type="molecule type" value="Genomic_DNA"/>
</dbReference>